<gene>
    <name evidence="2" type="ORF">LX32DRAFT_316582</name>
</gene>
<keyword evidence="1" id="KW-0472">Membrane</keyword>
<proteinExistence type="predicted"/>
<dbReference type="AlphaFoldDB" id="A0AAD9M3I4"/>
<reference evidence="2" key="1">
    <citation type="submission" date="2021-06" db="EMBL/GenBank/DDBJ databases">
        <title>Comparative genomics, transcriptomics and evolutionary studies reveal genomic signatures of adaptation to plant cell wall in hemibiotrophic fungi.</title>
        <authorList>
            <consortium name="DOE Joint Genome Institute"/>
            <person name="Baroncelli R."/>
            <person name="Diaz J.F."/>
            <person name="Benocci T."/>
            <person name="Peng M."/>
            <person name="Battaglia E."/>
            <person name="Haridas S."/>
            <person name="Andreopoulos W."/>
            <person name="Labutti K."/>
            <person name="Pangilinan J."/>
            <person name="Floch G.L."/>
            <person name="Makela M.R."/>
            <person name="Henrissat B."/>
            <person name="Grigoriev I.V."/>
            <person name="Crouch J.A."/>
            <person name="De Vries R.P."/>
            <person name="Sukno S.A."/>
            <person name="Thon M.R."/>
        </authorList>
    </citation>
    <scope>NUCLEOTIDE SEQUENCE</scope>
    <source>
        <strain evidence="2">MAFF235873</strain>
    </source>
</reference>
<feature type="transmembrane region" description="Helical" evidence="1">
    <location>
        <begin position="72"/>
        <end position="90"/>
    </location>
</feature>
<name>A0AAD9M3I4_9PEZI</name>
<keyword evidence="1" id="KW-1133">Transmembrane helix</keyword>
<dbReference type="Proteomes" id="UP001232148">
    <property type="component" value="Unassembled WGS sequence"/>
</dbReference>
<protein>
    <submittedName>
        <fullName evidence="2">Uncharacterized protein</fullName>
    </submittedName>
</protein>
<dbReference type="EMBL" id="MU842849">
    <property type="protein sequence ID" value="KAK2030597.1"/>
    <property type="molecule type" value="Genomic_DNA"/>
</dbReference>
<evidence type="ECO:0000313" key="3">
    <source>
        <dbReference type="Proteomes" id="UP001232148"/>
    </source>
</evidence>
<sequence length="100" mass="10671">MGSDPATEDLNGLTGPLYRIPGGGWGDQGGLDLESDTWMGTQQDHGGLHIALYPSFCFFCFGTGFGGSTGFSLCYIWDSLLIIIILSAFFKPLLLPCCLG</sequence>
<accession>A0AAD9M3I4</accession>
<evidence type="ECO:0000313" key="2">
    <source>
        <dbReference type="EMBL" id="KAK2030597.1"/>
    </source>
</evidence>
<comment type="caution">
    <text evidence="2">The sequence shown here is derived from an EMBL/GenBank/DDBJ whole genome shotgun (WGS) entry which is preliminary data.</text>
</comment>
<feature type="transmembrane region" description="Helical" evidence="1">
    <location>
        <begin position="46"/>
        <end position="65"/>
    </location>
</feature>
<keyword evidence="1" id="KW-0812">Transmembrane</keyword>
<keyword evidence="3" id="KW-1185">Reference proteome</keyword>
<organism evidence="2 3">
    <name type="scientific">Colletotrichum zoysiae</name>
    <dbReference type="NCBI Taxonomy" id="1216348"/>
    <lineage>
        <taxon>Eukaryota</taxon>
        <taxon>Fungi</taxon>
        <taxon>Dikarya</taxon>
        <taxon>Ascomycota</taxon>
        <taxon>Pezizomycotina</taxon>
        <taxon>Sordariomycetes</taxon>
        <taxon>Hypocreomycetidae</taxon>
        <taxon>Glomerellales</taxon>
        <taxon>Glomerellaceae</taxon>
        <taxon>Colletotrichum</taxon>
        <taxon>Colletotrichum graminicola species complex</taxon>
    </lineage>
</organism>
<evidence type="ECO:0000256" key="1">
    <source>
        <dbReference type="SAM" id="Phobius"/>
    </source>
</evidence>